<feature type="transmembrane region" description="Helical" evidence="7">
    <location>
        <begin position="300"/>
        <end position="333"/>
    </location>
</feature>
<reference evidence="8 9" key="1">
    <citation type="submission" date="2020-04" db="EMBL/GenBank/DDBJ databases">
        <title>Description of novel Gluconacetobacter.</title>
        <authorList>
            <person name="Sombolestani A."/>
        </authorList>
    </citation>
    <scope>NUCLEOTIDE SEQUENCE [LARGE SCALE GENOMIC DNA]</scope>
    <source>
        <strain evidence="8 9">LMG 19747</strain>
    </source>
</reference>
<feature type="transmembrane region" description="Helical" evidence="7">
    <location>
        <begin position="183"/>
        <end position="202"/>
    </location>
</feature>
<evidence type="ECO:0000256" key="6">
    <source>
        <dbReference type="ARBA" id="ARBA00023136"/>
    </source>
</evidence>
<protein>
    <submittedName>
        <fullName evidence="8">MFS transporter</fullName>
    </submittedName>
</protein>
<feature type="transmembrane region" description="Helical" evidence="7">
    <location>
        <begin position="353"/>
        <end position="377"/>
    </location>
</feature>
<dbReference type="Pfam" id="PF07690">
    <property type="entry name" value="MFS_1"/>
    <property type="match status" value="1"/>
</dbReference>
<evidence type="ECO:0000256" key="2">
    <source>
        <dbReference type="ARBA" id="ARBA00022448"/>
    </source>
</evidence>
<dbReference type="AlphaFoldDB" id="A0A7W4ICK6"/>
<comment type="caution">
    <text evidence="8">The sequence shown here is derived from an EMBL/GenBank/DDBJ whole genome shotgun (WGS) entry which is preliminary data.</text>
</comment>
<evidence type="ECO:0000256" key="7">
    <source>
        <dbReference type="SAM" id="Phobius"/>
    </source>
</evidence>
<dbReference type="GO" id="GO:0005886">
    <property type="term" value="C:plasma membrane"/>
    <property type="evidence" value="ECO:0007669"/>
    <property type="project" value="UniProtKB-SubCell"/>
</dbReference>
<proteinExistence type="predicted"/>
<dbReference type="EMBL" id="JABEQJ010000010">
    <property type="protein sequence ID" value="MBB2160355.1"/>
    <property type="molecule type" value="Genomic_DNA"/>
</dbReference>
<dbReference type="Gene3D" id="1.20.1250.20">
    <property type="entry name" value="MFS general substrate transporter like domains"/>
    <property type="match status" value="1"/>
</dbReference>
<evidence type="ECO:0000313" key="9">
    <source>
        <dbReference type="Proteomes" id="UP000589085"/>
    </source>
</evidence>
<feature type="transmembrane region" description="Helical" evidence="7">
    <location>
        <begin position="238"/>
        <end position="259"/>
    </location>
</feature>
<feature type="transmembrane region" description="Helical" evidence="7">
    <location>
        <begin position="155"/>
        <end position="177"/>
    </location>
</feature>
<feature type="transmembrane region" description="Helical" evidence="7">
    <location>
        <begin position="32"/>
        <end position="53"/>
    </location>
</feature>
<organism evidence="8 9">
    <name type="scientific">Gluconacetobacter sacchari</name>
    <dbReference type="NCBI Taxonomy" id="92759"/>
    <lineage>
        <taxon>Bacteria</taxon>
        <taxon>Pseudomonadati</taxon>
        <taxon>Pseudomonadota</taxon>
        <taxon>Alphaproteobacteria</taxon>
        <taxon>Acetobacterales</taxon>
        <taxon>Acetobacteraceae</taxon>
        <taxon>Gluconacetobacter</taxon>
    </lineage>
</organism>
<feature type="transmembrane region" description="Helical" evidence="7">
    <location>
        <begin position="389"/>
        <end position="406"/>
    </location>
</feature>
<evidence type="ECO:0000313" key="8">
    <source>
        <dbReference type="EMBL" id="MBB2160355.1"/>
    </source>
</evidence>
<evidence type="ECO:0000256" key="4">
    <source>
        <dbReference type="ARBA" id="ARBA00022692"/>
    </source>
</evidence>
<gene>
    <name evidence="8" type="ORF">HLH48_09235</name>
</gene>
<keyword evidence="2" id="KW-0813">Transport</keyword>
<accession>A0A7W4ICK6</accession>
<sequence length="419" mass="43416">MLLMKRLTITLTHNLCIRQEYGMTPPIRARILWIYGTILFLFLGASAAVTPLYPLYHAQWHASLPMLQAAFAVYALTLLLALLCLGSLSDYLGRRPVIWLAIAVETVAMLQFAVAANIGDVICGRALQGLATGIATSALSAGLQDAHRERGGLISGMVPMGSMAALALGSAILVRFAPDPLNFVFWLLTVGMVMSAGVVFAIPETVSRIPGALASLRPRIHVPLAARGAMRRIAPANIAVWALAGLLLSLGPAIARIASHDGGGVLLGGAVVAVVMAPALVAMVVHLAGPGTLLLRRGAVAVLAGLPLVLIGLHIVSLTVFLVGAAIAGAGLGLTVQGALRTIVPLAESHERAGLAASYFVMSYLAFSAPAFLAGFAVRACGLRATTDAYVALLLILTALTLRGLGRDGTIDACPSPSR</sequence>
<dbReference type="InterPro" id="IPR036259">
    <property type="entry name" value="MFS_trans_sf"/>
</dbReference>
<keyword evidence="5 7" id="KW-1133">Transmembrane helix</keyword>
<keyword evidence="4 7" id="KW-0812">Transmembrane</keyword>
<dbReference type="InterPro" id="IPR011701">
    <property type="entry name" value="MFS"/>
</dbReference>
<dbReference type="InterPro" id="IPR050171">
    <property type="entry name" value="MFS_Transporters"/>
</dbReference>
<feature type="transmembrane region" description="Helical" evidence="7">
    <location>
        <begin position="97"/>
        <end position="119"/>
    </location>
</feature>
<feature type="transmembrane region" description="Helical" evidence="7">
    <location>
        <begin position="265"/>
        <end position="288"/>
    </location>
</feature>
<comment type="subcellular location">
    <subcellularLocation>
        <location evidence="1">Cell membrane</location>
        <topology evidence="1">Multi-pass membrane protein</topology>
    </subcellularLocation>
</comment>
<dbReference type="SUPFAM" id="SSF103473">
    <property type="entry name" value="MFS general substrate transporter"/>
    <property type="match status" value="1"/>
</dbReference>
<keyword evidence="6 7" id="KW-0472">Membrane</keyword>
<dbReference type="PANTHER" id="PTHR23517">
    <property type="entry name" value="RESISTANCE PROTEIN MDTM, PUTATIVE-RELATED-RELATED"/>
    <property type="match status" value="1"/>
</dbReference>
<evidence type="ECO:0000256" key="5">
    <source>
        <dbReference type="ARBA" id="ARBA00022989"/>
    </source>
</evidence>
<dbReference type="GO" id="GO:0022857">
    <property type="term" value="F:transmembrane transporter activity"/>
    <property type="evidence" value="ECO:0007669"/>
    <property type="project" value="InterPro"/>
</dbReference>
<dbReference type="PANTHER" id="PTHR23517:SF13">
    <property type="entry name" value="MAJOR FACILITATOR SUPERFAMILY MFS_1"/>
    <property type="match status" value="1"/>
</dbReference>
<evidence type="ECO:0000256" key="1">
    <source>
        <dbReference type="ARBA" id="ARBA00004651"/>
    </source>
</evidence>
<keyword evidence="3" id="KW-1003">Cell membrane</keyword>
<feature type="transmembrane region" description="Helical" evidence="7">
    <location>
        <begin position="65"/>
        <end position="85"/>
    </location>
</feature>
<name>A0A7W4ICK6_9PROT</name>
<dbReference type="Proteomes" id="UP000589085">
    <property type="component" value="Unassembled WGS sequence"/>
</dbReference>
<evidence type="ECO:0000256" key="3">
    <source>
        <dbReference type="ARBA" id="ARBA00022475"/>
    </source>
</evidence>